<protein>
    <recommendedName>
        <fullName evidence="1">DUF5648 domain-containing protein</fullName>
    </recommendedName>
</protein>
<proteinExistence type="predicted"/>
<dbReference type="EMBL" id="JARIHO010000007">
    <property type="protein sequence ID" value="KAJ7358106.1"/>
    <property type="molecule type" value="Genomic_DNA"/>
</dbReference>
<feature type="domain" description="DUF5648" evidence="1">
    <location>
        <begin position="2"/>
        <end position="43"/>
    </location>
</feature>
<dbReference type="AlphaFoldDB" id="A0AAD7F0H9"/>
<evidence type="ECO:0000259" key="1">
    <source>
        <dbReference type="Pfam" id="PF18885"/>
    </source>
</evidence>
<dbReference type="Proteomes" id="UP001218218">
    <property type="component" value="Unassembled WGS sequence"/>
</dbReference>
<feature type="non-terminal residue" evidence="2">
    <location>
        <position position="1"/>
    </location>
</feature>
<evidence type="ECO:0000313" key="2">
    <source>
        <dbReference type="EMBL" id="KAJ7358106.1"/>
    </source>
</evidence>
<sequence>GSVPFYRLYNPASQDTFYIISESERLEFIGSRGYQDVEIAGYLLPLYNTQCS</sequence>
<reference evidence="2" key="1">
    <citation type="submission" date="2023-03" db="EMBL/GenBank/DDBJ databases">
        <title>Massive genome expansion in bonnet fungi (Mycena s.s.) driven by repeated elements and novel gene families across ecological guilds.</title>
        <authorList>
            <consortium name="Lawrence Berkeley National Laboratory"/>
            <person name="Harder C.B."/>
            <person name="Miyauchi S."/>
            <person name="Viragh M."/>
            <person name="Kuo A."/>
            <person name="Thoen E."/>
            <person name="Andreopoulos B."/>
            <person name="Lu D."/>
            <person name="Skrede I."/>
            <person name="Drula E."/>
            <person name="Henrissat B."/>
            <person name="Morin E."/>
            <person name="Kohler A."/>
            <person name="Barry K."/>
            <person name="LaButti K."/>
            <person name="Morin E."/>
            <person name="Salamov A."/>
            <person name="Lipzen A."/>
            <person name="Mereny Z."/>
            <person name="Hegedus B."/>
            <person name="Baldrian P."/>
            <person name="Stursova M."/>
            <person name="Weitz H."/>
            <person name="Taylor A."/>
            <person name="Grigoriev I.V."/>
            <person name="Nagy L.G."/>
            <person name="Martin F."/>
            <person name="Kauserud H."/>
        </authorList>
    </citation>
    <scope>NUCLEOTIDE SEQUENCE</scope>
    <source>
        <strain evidence="2">CBHHK002</strain>
    </source>
</reference>
<comment type="caution">
    <text evidence="2">The sequence shown here is derived from an EMBL/GenBank/DDBJ whole genome shotgun (WGS) entry which is preliminary data.</text>
</comment>
<name>A0AAD7F0H9_9AGAR</name>
<evidence type="ECO:0000313" key="3">
    <source>
        <dbReference type="Proteomes" id="UP001218218"/>
    </source>
</evidence>
<organism evidence="2 3">
    <name type="scientific">Mycena albidolilacea</name>
    <dbReference type="NCBI Taxonomy" id="1033008"/>
    <lineage>
        <taxon>Eukaryota</taxon>
        <taxon>Fungi</taxon>
        <taxon>Dikarya</taxon>
        <taxon>Basidiomycota</taxon>
        <taxon>Agaricomycotina</taxon>
        <taxon>Agaricomycetes</taxon>
        <taxon>Agaricomycetidae</taxon>
        <taxon>Agaricales</taxon>
        <taxon>Marasmiineae</taxon>
        <taxon>Mycenaceae</taxon>
        <taxon>Mycena</taxon>
    </lineage>
</organism>
<dbReference type="Pfam" id="PF18885">
    <property type="entry name" value="DUF5648"/>
    <property type="match status" value="1"/>
</dbReference>
<dbReference type="InterPro" id="IPR043708">
    <property type="entry name" value="DUF5648"/>
</dbReference>
<accession>A0AAD7F0H9</accession>
<gene>
    <name evidence="2" type="ORF">DFH08DRAFT_687451</name>
</gene>
<keyword evidence="3" id="KW-1185">Reference proteome</keyword>